<dbReference type="AlphaFoldDB" id="A0A444ZXF5"/>
<dbReference type="Proteomes" id="UP000289738">
    <property type="component" value="Chromosome B03"/>
</dbReference>
<protein>
    <submittedName>
        <fullName evidence="1">Uncharacterized protein</fullName>
    </submittedName>
</protein>
<evidence type="ECO:0000313" key="2">
    <source>
        <dbReference type="Proteomes" id="UP000289738"/>
    </source>
</evidence>
<proteinExistence type="predicted"/>
<dbReference type="EMBL" id="SDMP01000013">
    <property type="protein sequence ID" value="RYR18921.1"/>
    <property type="molecule type" value="Genomic_DNA"/>
</dbReference>
<keyword evidence="2" id="KW-1185">Reference proteome</keyword>
<organism evidence="1 2">
    <name type="scientific">Arachis hypogaea</name>
    <name type="common">Peanut</name>
    <dbReference type="NCBI Taxonomy" id="3818"/>
    <lineage>
        <taxon>Eukaryota</taxon>
        <taxon>Viridiplantae</taxon>
        <taxon>Streptophyta</taxon>
        <taxon>Embryophyta</taxon>
        <taxon>Tracheophyta</taxon>
        <taxon>Spermatophyta</taxon>
        <taxon>Magnoliopsida</taxon>
        <taxon>eudicotyledons</taxon>
        <taxon>Gunneridae</taxon>
        <taxon>Pentapetalae</taxon>
        <taxon>rosids</taxon>
        <taxon>fabids</taxon>
        <taxon>Fabales</taxon>
        <taxon>Fabaceae</taxon>
        <taxon>Papilionoideae</taxon>
        <taxon>50 kb inversion clade</taxon>
        <taxon>dalbergioids sensu lato</taxon>
        <taxon>Dalbergieae</taxon>
        <taxon>Pterocarpus clade</taxon>
        <taxon>Arachis</taxon>
    </lineage>
</organism>
<name>A0A444ZXF5_ARAHY</name>
<gene>
    <name evidence="1" type="ORF">Ahy_B03g063538</name>
</gene>
<sequence>MNSDNEEDFEANYKVGDENEDGEFVMGKWFHLQPVNLWMSHLLYICSLDLDAIHARKFLEYVNIGVDEPENGEFRIEIKYSSRKLLVAAIWSYTISRGVDYTMYKSESQMFYAKYKTYGSGCNWLIQASLIEKKDCWEIRRYNGRHTCTMGTISQDYSKLDSDMVAKTIRPLLEIDPSLKVKSTIAEV</sequence>
<evidence type="ECO:0000313" key="1">
    <source>
        <dbReference type="EMBL" id="RYR18921.1"/>
    </source>
</evidence>
<accession>A0A444ZXF5</accession>
<reference evidence="1 2" key="1">
    <citation type="submission" date="2019-01" db="EMBL/GenBank/DDBJ databases">
        <title>Sequencing of cultivated peanut Arachis hypogaea provides insights into genome evolution and oil improvement.</title>
        <authorList>
            <person name="Chen X."/>
        </authorList>
    </citation>
    <scope>NUCLEOTIDE SEQUENCE [LARGE SCALE GENOMIC DNA]</scope>
    <source>
        <strain evidence="2">cv. Fuhuasheng</strain>
        <tissue evidence="1">Leaves</tissue>
    </source>
</reference>
<comment type="caution">
    <text evidence="1">The sequence shown here is derived from an EMBL/GenBank/DDBJ whole genome shotgun (WGS) entry which is preliminary data.</text>
</comment>